<keyword evidence="1" id="KW-1133">Transmembrane helix</keyword>
<protein>
    <submittedName>
        <fullName evidence="2">Uncharacterized protein</fullName>
    </submittedName>
</protein>
<organism evidence="2 3">
    <name type="scientific">Pseudomonas fakonensis</name>
    <dbReference type="NCBI Taxonomy" id="2842355"/>
    <lineage>
        <taxon>Bacteria</taxon>
        <taxon>Pseudomonadati</taxon>
        <taxon>Pseudomonadota</taxon>
        <taxon>Gammaproteobacteria</taxon>
        <taxon>Pseudomonadales</taxon>
        <taxon>Pseudomonadaceae</taxon>
        <taxon>Pseudomonas</taxon>
    </lineage>
</organism>
<dbReference type="Proteomes" id="UP001046350">
    <property type="component" value="Chromosome"/>
</dbReference>
<dbReference type="EMBL" id="CP077076">
    <property type="protein sequence ID" value="QXH49654.1"/>
    <property type="molecule type" value="Genomic_DNA"/>
</dbReference>
<proteinExistence type="predicted"/>
<name>A0ABX8N009_9PSED</name>
<reference evidence="2" key="1">
    <citation type="journal article" date="2021" name="Microorganisms">
        <title>The Ever-Expanding Pseudomonas Genus: Description of 43 New Species and Partition of the Pseudomonas putida Group.</title>
        <authorList>
            <person name="Girard L."/>
            <person name="Lood C."/>
            <person name="Hofte M."/>
            <person name="Vandamme P."/>
            <person name="Rokni-Zadeh H."/>
            <person name="van Noort V."/>
            <person name="Lavigne R."/>
            <person name="De Mot R."/>
        </authorList>
    </citation>
    <scope>NUCLEOTIDE SEQUENCE</scope>
    <source>
        <strain evidence="2">COW40</strain>
    </source>
</reference>
<evidence type="ECO:0000313" key="3">
    <source>
        <dbReference type="Proteomes" id="UP001046350"/>
    </source>
</evidence>
<sequence>MSFNQFILLVMVDVPVTVLLRRKLYTLTSGLLSKLALHLFSLLAGTFYVILLKDDEVFYVDVGLDGDFYRNLVIVNSLIFAMVVFHAWAISAPYGRSAFRWGRK</sequence>
<feature type="transmembrane region" description="Helical" evidence="1">
    <location>
        <begin position="72"/>
        <end position="94"/>
    </location>
</feature>
<keyword evidence="1" id="KW-0812">Transmembrane</keyword>
<evidence type="ECO:0000313" key="2">
    <source>
        <dbReference type="EMBL" id="QXH49654.1"/>
    </source>
</evidence>
<feature type="transmembrane region" description="Helical" evidence="1">
    <location>
        <begin position="31"/>
        <end position="52"/>
    </location>
</feature>
<dbReference type="RefSeq" id="WP_217839271.1">
    <property type="nucleotide sequence ID" value="NZ_CP077076.1"/>
</dbReference>
<accession>A0ABX8N009</accession>
<keyword evidence="1" id="KW-0472">Membrane</keyword>
<evidence type="ECO:0000256" key="1">
    <source>
        <dbReference type="SAM" id="Phobius"/>
    </source>
</evidence>
<keyword evidence="3" id="KW-1185">Reference proteome</keyword>
<gene>
    <name evidence="2" type="ORF">KSS94_17065</name>
</gene>